<organism evidence="1 2">
    <name type="scientific">Cystobacter fuscus</name>
    <dbReference type="NCBI Taxonomy" id="43"/>
    <lineage>
        <taxon>Bacteria</taxon>
        <taxon>Pseudomonadati</taxon>
        <taxon>Myxococcota</taxon>
        <taxon>Myxococcia</taxon>
        <taxon>Myxococcales</taxon>
        <taxon>Cystobacterineae</taxon>
        <taxon>Archangiaceae</taxon>
        <taxon>Cystobacter</taxon>
    </lineage>
</organism>
<evidence type="ECO:0000313" key="1">
    <source>
        <dbReference type="EMBL" id="ATB38811.1"/>
    </source>
</evidence>
<reference evidence="1 2" key="1">
    <citation type="submission" date="2017-06" db="EMBL/GenBank/DDBJ databases">
        <title>Sequencing and comparative analysis of myxobacterial genomes.</title>
        <authorList>
            <person name="Rupp O."/>
            <person name="Goesmann A."/>
            <person name="Sogaard-Andersen L."/>
        </authorList>
    </citation>
    <scope>NUCLEOTIDE SEQUENCE [LARGE SCALE GENOMIC DNA]</scope>
    <source>
        <strain evidence="1 2">DSM 52655</strain>
    </source>
</reference>
<dbReference type="EMBL" id="CP022098">
    <property type="protein sequence ID" value="ATB38811.1"/>
    <property type="molecule type" value="Genomic_DNA"/>
</dbReference>
<accession>A0A250J5X0</accession>
<proteinExistence type="predicted"/>
<name>A0A250J5X0_9BACT</name>
<dbReference type="Proteomes" id="UP000217257">
    <property type="component" value="Chromosome"/>
</dbReference>
<sequence length="55" mass="6244">MNRRLSFALAVVLLLLLVLAVPYCGHWWRIDQCLDAGCRWNDAQDIREYPAGSGP</sequence>
<evidence type="ECO:0000313" key="2">
    <source>
        <dbReference type="Proteomes" id="UP000217257"/>
    </source>
</evidence>
<dbReference type="KEGG" id="cfus:CYFUS_004246"/>
<protein>
    <submittedName>
        <fullName evidence="1">Uncharacterized protein</fullName>
    </submittedName>
</protein>
<dbReference type="AlphaFoldDB" id="A0A250J5X0"/>
<gene>
    <name evidence="1" type="ORF">CYFUS_004246</name>
</gene>